<dbReference type="Pfam" id="PF00496">
    <property type="entry name" value="SBP_bac_5"/>
    <property type="match status" value="1"/>
</dbReference>
<dbReference type="Gene3D" id="3.10.105.10">
    <property type="entry name" value="Dipeptide-binding Protein, Domain 3"/>
    <property type="match status" value="1"/>
</dbReference>
<evidence type="ECO:0000313" key="2">
    <source>
        <dbReference type="EMBL" id="EOA04381.1"/>
    </source>
</evidence>
<dbReference type="Proteomes" id="UP000006772">
    <property type="component" value="Unassembled WGS sequence"/>
</dbReference>
<feature type="domain" description="Solute-binding protein family 5" evidence="1">
    <location>
        <begin position="115"/>
        <end position="456"/>
    </location>
</feature>
<dbReference type="RefSeq" id="WP_006463792.1">
    <property type="nucleotide sequence ID" value="NZ_AEEC02000016.1"/>
</dbReference>
<sequence>MSKQENGRLPAEGSIITDLSLENAQGGFTRRDMMRTLLAGSLMTVGGTGLLTASGSAMAQAAQTGKRGGKMRIATQTSSTADTLDPAKTAHSTDYTRAHMFYNGLTKLDGKLAPQMVLAEEMLTNDAITWTVKLKKGVTFHDGKPLTPADVVFSLMRHKDPATASKVKVLADQIESVKATGPNEVQIKLTSANADLPVILATAQFLIVRDGTTNFSSANGTGAFKLKEFTPGVRTIGVRNENYWKSGLPYLDEVELFGIPDEAARVNALLSGDVHWINDVNARSTGRVKGTAGYTVMETKSGQYTDLIMRQDVAPGSSMDFTLGMKYLLDREQIKMAAFRGYAVTANDQPIDPTNRFYFAGLPQRAFDPDKAKFHLEKAGVMGSTIPVVASVAATGSVDMAVLMQQSAAKIGLKLDVKRVPADGYWSNQWMKVPVGFGNINPRPSADILLTQFFKSDAQWNESGWKNAQFDQLVVAARGETDFTKRKSMYADLQTMIHEKCGIGIPVFIINLEGMSTKVKGIDPVPLGAFMNYTCAEYVWLDA</sequence>
<dbReference type="GO" id="GO:0030288">
    <property type="term" value="C:outer membrane-bounded periplasmic space"/>
    <property type="evidence" value="ECO:0007669"/>
    <property type="project" value="UniProtKB-ARBA"/>
</dbReference>
<dbReference type="GO" id="GO:1904680">
    <property type="term" value="F:peptide transmembrane transporter activity"/>
    <property type="evidence" value="ECO:0007669"/>
    <property type="project" value="TreeGrafter"/>
</dbReference>
<dbReference type="AlphaFoldDB" id="A0AAI9IDZ7"/>
<dbReference type="GO" id="GO:0015833">
    <property type="term" value="P:peptide transport"/>
    <property type="evidence" value="ECO:0007669"/>
    <property type="project" value="TreeGrafter"/>
</dbReference>
<dbReference type="CDD" id="cd08503">
    <property type="entry name" value="PBP2_NikA_DppA_OppA_like_17"/>
    <property type="match status" value="1"/>
</dbReference>
<protein>
    <submittedName>
        <fullName evidence="2">Dipeptide ABC transporter periplasmic peptide-binding protein</fullName>
    </submittedName>
</protein>
<dbReference type="PROSITE" id="PS51318">
    <property type="entry name" value="TAT"/>
    <property type="match status" value="1"/>
</dbReference>
<evidence type="ECO:0000259" key="1">
    <source>
        <dbReference type="Pfam" id="PF00496"/>
    </source>
</evidence>
<dbReference type="InterPro" id="IPR006311">
    <property type="entry name" value="TAT_signal"/>
</dbReference>
<dbReference type="PANTHER" id="PTHR30290">
    <property type="entry name" value="PERIPLASMIC BINDING COMPONENT OF ABC TRANSPORTER"/>
    <property type="match status" value="1"/>
</dbReference>
<organism evidence="2 3">
    <name type="scientific">Herbaspirillum frisingense GSF30</name>
    <dbReference type="NCBI Taxonomy" id="864073"/>
    <lineage>
        <taxon>Bacteria</taxon>
        <taxon>Pseudomonadati</taxon>
        <taxon>Pseudomonadota</taxon>
        <taxon>Betaproteobacteria</taxon>
        <taxon>Burkholderiales</taxon>
        <taxon>Oxalobacteraceae</taxon>
        <taxon>Herbaspirillum</taxon>
    </lineage>
</organism>
<gene>
    <name evidence="2" type="ORF">HFRIS_012874</name>
</gene>
<comment type="caution">
    <text evidence="2">The sequence shown here is derived from an EMBL/GenBank/DDBJ whole genome shotgun (WGS) entry which is preliminary data.</text>
</comment>
<dbReference type="SUPFAM" id="SSF53850">
    <property type="entry name" value="Periplasmic binding protein-like II"/>
    <property type="match status" value="1"/>
</dbReference>
<reference evidence="2 3" key="1">
    <citation type="journal article" date="2013" name="Front. Microbiol.">
        <title>The genome of the endophytic bacterium H. frisingense GSF30(T) identifies diverse strategies in the Herbaspirillum genus to interact with plants.</title>
        <authorList>
            <person name="Straub D."/>
            <person name="Rothballer M."/>
            <person name="Hartmann A."/>
            <person name="Ludewig U."/>
        </authorList>
    </citation>
    <scope>NUCLEOTIDE SEQUENCE [LARGE SCALE GENOMIC DNA]</scope>
    <source>
        <strain evidence="2 3">GSF30</strain>
    </source>
</reference>
<dbReference type="InterPro" id="IPR000914">
    <property type="entry name" value="SBP_5_dom"/>
</dbReference>
<dbReference type="InterPro" id="IPR039424">
    <property type="entry name" value="SBP_5"/>
</dbReference>
<dbReference type="PIRSF" id="PIRSF002741">
    <property type="entry name" value="MppA"/>
    <property type="match status" value="1"/>
</dbReference>
<dbReference type="Gene3D" id="3.40.190.10">
    <property type="entry name" value="Periplasmic binding protein-like II"/>
    <property type="match status" value="1"/>
</dbReference>
<accession>A0AAI9IDZ7</accession>
<evidence type="ECO:0000313" key="3">
    <source>
        <dbReference type="Proteomes" id="UP000006772"/>
    </source>
</evidence>
<dbReference type="GO" id="GO:0043190">
    <property type="term" value="C:ATP-binding cassette (ABC) transporter complex"/>
    <property type="evidence" value="ECO:0007669"/>
    <property type="project" value="InterPro"/>
</dbReference>
<name>A0AAI9IDZ7_9BURK</name>
<dbReference type="InterPro" id="IPR030678">
    <property type="entry name" value="Peptide/Ni-bd"/>
</dbReference>
<dbReference type="Gene3D" id="3.90.76.10">
    <property type="entry name" value="Dipeptide-binding Protein, Domain 1"/>
    <property type="match status" value="1"/>
</dbReference>
<dbReference type="EMBL" id="AEEC02000016">
    <property type="protein sequence ID" value="EOA04381.1"/>
    <property type="molecule type" value="Genomic_DNA"/>
</dbReference>
<proteinExistence type="predicted"/>